<organism evidence="4 5">
    <name type="scientific">Exophiala dermatitidis</name>
    <name type="common">Black yeast-like fungus</name>
    <name type="synonym">Wangiella dermatitidis</name>
    <dbReference type="NCBI Taxonomy" id="5970"/>
    <lineage>
        <taxon>Eukaryota</taxon>
        <taxon>Fungi</taxon>
        <taxon>Dikarya</taxon>
        <taxon>Ascomycota</taxon>
        <taxon>Pezizomycotina</taxon>
        <taxon>Eurotiomycetes</taxon>
        <taxon>Chaetothyriomycetidae</taxon>
        <taxon>Chaetothyriales</taxon>
        <taxon>Herpotrichiellaceae</taxon>
        <taxon>Exophiala</taxon>
    </lineage>
</organism>
<reference evidence="4" key="1">
    <citation type="submission" date="2023-01" db="EMBL/GenBank/DDBJ databases">
        <title>Exophiala dermititidis isolated from Cystic Fibrosis Patient.</title>
        <authorList>
            <person name="Kurbessoian T."/>
            <person name="Crocker A."/>
            <person name="Murante D."/>
            <person name="Hogan D.A."/>
            <person name="Stajich J.E."/>
        </authorList>
    </citation>
    <scope>NUCLEOTIDE SEQUENCE</scope>
    <source>
        <strain evidence="4">Ex8</strain>
    </source>
</reference>
<dbReference type="EMBL" id="JAJGCB010000014">
    <property type="protein sequence ID" value="KAJ8989341.1"/>
    <property type="molecule type" value="Genomic_DNA"/>
</dbReference>
<evidence type="ECO:0000256" key="2">
    <source>
        <dbReference type="ARBA" id="ARBA00022898"/>
    </source>
</evidence>
<dbReference type="InterPro" id="IPR004839">
    <property type="entry name" value="Aminotransferase_I/II_large"/>
</dbReference>
<dbReference type="CDD" id="cd00609">
    <property type="entry name" value="AAT_like"/>
    <property type="match status" value="1"/>
</dbReference>
<accession>A0AAN6IW27</accession>
<feature type="domain" description="Aminotransferase class I/classII large" evidence="3">
    <location>
        <begin position="48"/>
        <end position="376"/>
    </location>
</feature>
<sequence length="417" mass="45953">MAPFPTFELPKYLLSDREHAKYVLGGSAAPEVTLDDLISLSSDPAATEKALDFRTLKLSLDSGRGSLQLRKNIAALYSSSSSSSSFSASSSDNAQTHITHEISPEHVITATGTTGANSVIFQALLSPDDHAICMYPTYPQLLGLAERFAGEVSYWKSDPATGWVPDLDELRRLIKPSTKLLVLNNPNNPTGWHFEADLQRQIIDIAREKNIIVFVDEIFRPLFHAIKPPPSFIAHAESYPKIIVTSSVSKAWALSGARVGWVICRDQSLLDTLWNVRHFAFESISAFDEAVATEALSVRCRPALLQRTLDFGAQDLVLLDAFIEKNKDLCSWMRPVAGAAGFVRFSDADGNALDDVEFCQALVREKGVLLTPGSLCFGGASHGDFKGYVRVHFTAFPDTLKKGLSLIDEFLQERYRK</sequence>
<dbReference type="PANTHER" id="PTHR43510">
    <property type="entry name" value="AMINOTRANSFERASE FUNCTION, HYPOTHETICAL (EUROFUNG)"/>
    <property type="match status" value="1"/>
</dbReference>
<dbReference type="Proteomes" id="UP001161757">
    <property type="component" value="Unassembled WGS sequence"/>
</dbReference>
<protein>
    <recommendedName>
        <fullName evidence="3">Aminotransferase class I/classII large domain-containing protein</fullName>
    </recommendedName>
</protein>
<dbReference type="Pfam" id="PF00155">
    <property type="entry name" value="Aminotran_1_2"/>
    <property type="match status" value="1"/>
</dbReference>
<dbReference type="InterPro" id="IPR004838">
    <property type="entry name" value="NHTrfase_class1_PyrdxlP-BS"/>
</dbReference>
<comment type="caution">
    <text evidence="4">The sequence shown here is derived from an EMBL/GenBank/DDBJ whole genome shotgun (WGS) entry which is preliminary data.</text>
</comment>
<dbReference type="AlphaFoldDB" id="A0AAN6IW27"/>
<evidence type="ECO:0000313" key="4">
    <source>
        <dbReference type="EMBL" id="KAJ8989341.1"/>
    </source>
</evidence>
<proteinExistence type="inferred from homology"/>
<dbReference type="SUPFAM" id="SSF53383">
    <property type="entry name" value="PLP-dependent transferases"/>
    <property type="match status" value="1"/>
</dbReference>
<evidence type="ECO:0000256" key="1">
    <source>
        <dbReference type="ARBA" id="ARBA00007441"/>
    </source>
</evidence>
<name>A0AAN6IW27_EXODE</name>
<dbReference type="GO" id="GO:0003824">
    <property type="term" value="F:catalytic activity"/>
    <property type="evidence" value="ECO:0007669"/>
    <property type="project" value="InterPro"/>
</dbReference>
<dbReference type="Gene3D" id="3.40.640.10">
    <property type="entry name" value="Type I PLP-dependent aspartate aminotransferase-like (Major domain)"/>
    <property type="match status" value="1"/>
</dbReference>
<dbReference type="InterPro" id="IPR015421">
    <property type="entry name" value="PyrdxlP-dep_Trfase_major"/>
</dbReference>
<dbReference type="Gene3D" id="3.90.1150.10">
    <property type="entry name" value="Aspartate Aminotransferase, domain 1"/>
    <property type="match status" value="1"/>
</dbReference>
<evidence type="ECO:0000313" key="5">
    <source>
        <dbReference type="Proteomes" id="UP001161757"/>
    </source>
</evidence>
<keyword evidence="2" id="KW-0663">Pyridoxal phosphate</keyword>
<gene>
    <name evidence="4" type="ORF">HRR80_006582</name>
</gene>
<dbReference type="InterPro" id="IPR015422">
    <property type="entry name" value="PyrdxlP-dep_Trfase_small"/>
</dbReference>
<dbReference type="InterPro" id="IPR015424">
    <property type="entry name" value="PyrdxlP-dep_Trfase"/>
</dbReference>
<comment type="similarity">
    <text evidence="1">Belongs to the class-I pyridoxal-phosphate-dependent aminotransferase family.</text>
</comment>
<evidence type="ECO:0000259" key="3">
    <source>
        <dbReference type="Pfam" id="PF00155"/>
    </source>
</evidence>
<dbReference type="GO" id="GO:0030170">
    <property type="term" value="F:pyridoxal phosphate binding"/>
    <property type="evidence" value="ECO:0007669"/>
    <property type="project" value="InterPro"/>
</dbReference>
<dbReference type="PROSITE" id="PS00105">
    <property type="entry name" value="AA_TRANSFER_CLASS_1"/>
    <property type="match status" value="1"/>
</dbReference>
<dbReference type="PANTHER" id="PTHR43510:SF1">
    <property type="entry name" value="AMINOTRANSFERASE FUNCTION, HYPOTHETICAL (EUROFUNG)"/>
    <property type="match status" value="1"/>
</dbReference>